<accession>A0A941EVT6</accession>
<dbReference type="Gene3D" id="3.10.450.50">
    <property type="match status" value="1"/>
</dbReference>
<evidence type="ECO:0000313" key="2">
    <source>
        <dbReference type="EMBL" id="MBR7838720.1"/>
    </source>
</evidence>
<dbReference type="Proteomes" id="UP000675781">
    <property type="component" value="Unassembled WGS sequence"/>
</dbReference>
<organism evidence="2 3">
    <name type="scientific">Actinospica durhamensis</name>
    <dbReference type="NCBI Taxonomy" id="1508375"/>
    <lineage>
        <taxon>Bacteria</taxon>
        <taxon>Bacillati</taxon>
        <taxon>Actinomycetota</taxon>
        <taxon>Actinomycetes</taxon>
        <taxon>Catenulisporales</taxon>
        <taxon>Actinospicaceae</taxon>
        <taxon>Actinospica</taxon>
    </lineage>
</organism>
<dbReference type="RefSeq" id="WP_212533169.1">
    <property type="nucleotide sequence ID" value="NZ_JAGSOG010000321.1"/>
</dbReference>
<sequence>MIEPDELPPPTPAVAAVLKANERFYQAIETADLDLMREVWVTPEVGEVAAHCVHPGQAAVHGVGKILRSWALVLSRMSYLQFFLTDVRVVLMEPVAVVTCVENILSNLPGDEAGQAGFAGSHYEAVNVYRREDAGGWRLLAHSSAPVFPSPTEGADEE</sequence>
<name>A0A941EVT6_9ACTN</name>
<evidence type="ECO:0000259" key="1">
    <source>
        <dbReference type="Pfam" id="PF13474"/>
    </source>
</evidence>
<dbReference type="Pfam" id="PF13474">
    <property type="entry name" value="SnoaL_3"/>
    <property type="match status" value="1"/>
</dbReference>
<keyword evidence="3" id="KW-1185">Reference proteome</keyword>
<evidence type="ECO:0000313" key="3">
    <source>
        <dbReference type="Proteomes" id="UP000675781"/>
    </source>
</evidence>
<feature type="domain" description="SnoaL-like" evidence="1">
    <location>
        <begin position="17"/>
        <end position="147"/>
    </location>
</feature>
<comment type="caution">
    <text evidence="2">The sequence shown here is derived from an EMBL/GenBank/DDBJ whole genome shotgun (WGS) entry which is preliminary data.</text>
</comment>
<gene>
    <name evidence="2" type="ORF">KDL01_35960</name>
</gene>
<dbReference type="PANTHER" id="PTHR34957">
    <property type="entry name" value="NUCLEAR TRANSPORT FACTOR 2 (NTF2) FAMILY PROTEIN"/>
    <property type="match status" value="1"/>
</dbReference>
<dbReference type="InterPro" id="IPR032710">
    <property type="entry name" value="NTF2-like_dom_sf"/>
</dbReference>
<proteinExistence type="predicted"/>
<dbReference type="InterPro" id="IPR037401">
    <property type="entry name" value="SnoaL-like"/>
</dbReference>
<reference evidence="2" key="1">
    <citation type="submission" date="2021-04" db="EMBL/GenBank/DDBJ databases">
        <title>Genome based classification of Actinospica acidithermotolerans sp. nov., an actinobacterium isolated from an Indonesian hot spring.</title>
        <authorList>
            <person name="Kusuma A.B."/>
            <person name="Putra K.E."/>
            <person name="Nafisah S."/>
            <person name="Loh J."/>
            <person name="Nouioui I."/>
            <person name="Goodfellow M."/>
        </authorList>
    </citation>
    <scope>NUCLEOTIDE SEQUENCE</scope>
    <source>
        <strain evidence="2">CSCA 57</strain>
    </source>
</reference>
<dbReference type="PANTHER" id="PTHR34957:SF1">
    <property type="entry name" value="NUCLEAR TRANSPORT FACTOR 2 (NTF2) FAMILY PROTEIN"/>
    <property type="match status" value="1"/>
</dbReference>
<protein>
    <submittedName>
        <fullName evidence="2">Nuclear transport factor 2 family protein</fullName>
    </submittedName>
</protein>
<dbReference type="AlphaFoldDB" id="A0A941EVT6"/>
<dbReference type="SUPFAM" id="SSF54427">
    <property type="entry name" value="NTF2-like"/>
    <property type="match status" value="1"/>
</dbReference>
<dbReference type="EMBL" id="JAGSOG010000321">
    <property type="protein sequence ID" value="MBR7838720.1"/>
    <property type="molecule type" value="Genomic_DNA"/>
</dbReference>